<evidence type="ECO:0000313" key="3">
    <source>
        <dbReference type="EnsemblMetazoa" id="Aqu2.1.04395_001"/>
    </source>
</evidence>
<feature type="region of interest" description="Disordered" evidence="2">
    <location>
        <begin position="140"/>
        <end position="227"/>
    </location>
</feature>
<name>A0A1X7SQN0_AMPQE</name>
<dbReference type="InParanoid" id="A0A1X7SQN0"/>
<accession>A0A1X7SQN0</accession>
<organism evidence="3">
    <name type="scientific">Amphimedon queenslandica</name>
    <name type="common">Sponge</name>
    <dbReference type="NCBI Taxonomy" id="400682"/>
    <lineage>
        <taxon>Eukaryota</taxon>
        <taxon>Metazoa</taxon>
        <taxon>Porifera</taxon>
        <taxon>Demospongiae</taxon>
        <taxon>Heteroscleromorpha</taxon>
        <taxon>Haplosclerida</taxon>
        <taxon>Niphatidae</taxon>
        <taxon>Amphimedon</taxon>
    </lineage>
</organism>
<evidence type="ECO:0000256" key="2">
    <source>
        <dbReference type="SAM" id="MobiDB-lite"/>
    </source>
</evidence>
<protein>
    <submittedName>
        <fullName evidence="3">Uncharacterized protein</fullName>
    </submittedName>
</protein>
<keyword evidence="1" id="KW-0175">Coiled coil</keyword>
<dbReference type="OrthoDB" id="2130750at2759"/>
<sequence length="335" mass="37820">MSKKLKEKETEISKLTESLHFHTEGNRELKEHLDAALNEETIAKIEQRISKYKTERDTTKEAMKTLRASCDEQLSLKESTILSLREELLKYQEEKQAWAVKYKKRKSELSELKKGSKEAIAKLHSQLQEKEQLLQSLAAHDTDRDDDDDDDDDDGGGNSDANQEAEYVHVSNEEEMEEDNELYLTAVNDSFQSGPSVPTTKHSTDIKQKTSPSLSRHTRSSIHKSSKEAIPCHTHLRGASKATTSTSSQVIVRTKTGEKQSVIVPGVLEEMPIGSIVVVKRKDGIYEQGLLRYVGKEQCGVELELPSMLNTEKEQMVKIMMEPIKMVNAIFTGKD</sequence>
<dbReference type="AlphaFoldDB" id="A0A1X7SQN0"/>
<reference evidence="3" key="1">
    <citation type="submission" date="2017-05" db="UniProtKB">
        <authorList>
            <consortium name="EnsemblMetazoa"/>
        </authorList>
    </citation>
    <scope>IDENTIFICATION</scope>
</reference>
<dbReference type="EnsemblMetazoa" id="Aqu2.1.04395_001">
    <property type="protein sequence ID" value="Aqu2.1.04395_001"/>
    <property type="gene ID" value="Aqu2.1.04395"/>
</dbReference>
<evidence type="ECO:0000256" key="1">
    <source>
        <dbReference type="SAM" id="Coils"/>
    </source>
</evidence>
<proteinExistence type="predicted"/>
<feature type="compositionally biased region" description="Polar residues" evidence="2">
    <location>
        <begin position="187"/>
        <end position="201"/>
    </location>
</feature>
<feature type="coiled-coil region" evidence="1">
    <location>
        <begin position="35"/>
        <end position="140"/>
    </location>
</feature>
<feature type="compositionally biased region" description="Acidic residues" evidence="2">
    <location>
        <begin position="144"/>
        <end position="155"/>
    </location>
</feature>